<evidence type="ECO:0000313" key="2">
    <source>
        <dbReference type="Proteomes" id="UP000790377"/>
    </source>
</evidence>
<keyword evidence="2" id="KW-1185">Reference proteome</keyword>
<protein>
    <submittedName>
        <fullName evidence="1">Uncharacterized protein</fullName>
    </submittedName>
</protein>
<evidence type="ECO:0000313" key="1">
    <source>
        <dbReference type="EMBL" id="KAH7904744.1"/>
    </source>
</evidence>
<accession>A0ACB7ZVM1</accession>
<comment type="caution">
    <text evidence="1">The sequence shown here is derived from an EMBL/GenBank/DDBJ whole genome shotgun (WGS) entry which is preliminary data.</text>
</comment>
<organism evidence="1 2">
    <name type="scientific">Hygrophoropsis aurantiaca</name>
    <dbReference type="NCBI Taxonomy" id="72124"/>
    <lineage>
        <taxon>Eukaryota</taxon>
        <taxon>Fungi</taxon>
        <taxon>Dikarya</taxon>
        <taxon>Basidiomycota</taxon>
        <taxon>Agaricomycotina</taxon>
        <taxon>Agaricomycetes</taxon>
        <taxon>Agaricomycetidae</taxon>
        <taxon>Boletales</taxon>
        <taxon>Coniophorineae</taxon>
        <taxon>Hygrophoropsidaceae</taxon>
        <taxon>Hygrophoropsis</taxon>
    </lineage>
</organism>
<name>A0ACB7ZVM1_9AGAM</name>
<reference evidence="1" key="1">
    <citation type="journal article" date="2021" name="New Phytol.">
        <title>Evolutionary innovations through gain and loss of genes in the ectomycorrhizal Boletales.</title>
        <authorList>
            <person name="Wu G."/>
            <person name="Miyauchi S."/>
            <person name="Morin E."/>
            <person name="Kuo A."/>
            <person name="Drula E."/>
            <person name="Varga T."/>
            <person name="Kohler A."/>
            <person name="Feng B."/>
            <person name="Cao Y."/>
            <person name="Lipzen A."/>
            <person name="Daum C."/>
            <person name="Hundley H."/>
            <person name="Pangilinan J."/>
            <person name="Johnson J."/>
            <person name="Barry K."/>
            <person name="LaButti K."/>
            <person name="Ng V."/>
            <person name="Ahrendt S."/>
            <person name="Min B."/>
            <person name="Choi I.G."/>
            <person name="Park H."/>
            <person name="Plett J.M."/>
            <person name="Magnuson J."/>
            <person name="Spatafora J.W."/>
            <person name="Nagy L.G."/>
            <person name="Henrissat B."/>
            <person name="Grigoriev I.V."/>
            <person name="Yang Z.L."/>
            <person name="Xu J."/>
            <person name="Martin F.M."/>
        </authorList>
    </citation>
    <scope>NUCLEOTIDE SEQUENCE</scope>
    <source>
        <strain evidence="1">ATCC 28755</strain>
    </source>
</reference>
<gene>
    <name evidence="1" type="ORF">BJ138DRAFT_1130829</name>
</gene>
<proteinExistence type="predicted"/>
<dbReference type="EMBL" id="MU268374">
    <property type="protein sequence ID" value="KAH7904744.1"/>
    <property type="molecule type" value="Genomic_DNA"/>
</dbReference>
<sequence length="311" mass="33961">MSGLSVPSIEPVVLDLGSTDGATLAGLCIAYILYGMLCLQIFLYFISCKSDSIALKMMVVAWWVLDTAHELLSVVGVWQYLVSNFGNVAFINAFHVPLPLSTIFIGLVSASVQVFMVWRIWRFSGCNWIFPIILAPGIVIQPILCIVWIIRVLDVRNSASPGENANLVIAYNAIAAAIDIAILIILCALLATNRSGGFSRKTDAIITRLIILSINTGLWTSLFALMSLIMIKASPNTLIYCIWQMPLSPLYCNTAVGCLNAREFIRQPSFESSMNSSPIPLDRLMAASTSSRPLRSLDAVSVTGEMTKFDA</sequence>
<dbReference type="Proteomes" id="UP000790377">
    <property type="component" value="Unassembled WGS sequence"/>
</dbReference>